<gene>
    <name evidence="2" type="ORF">J2853_000565</name>
</gene>
<keyword evidence="3" id="KW-1185">Reference proteome</keyword>
<dbReference type="Proteomes" id="UP001225356">
    <property type="component" value="Unassembled WGS sequence"/>
</dbReference>
<evidence type="ECO:0000313" key="2">
    <source>
        <dbReference type="EMBL" id="MDP9841354.1"/>
    </source>
</evidence>
<feature type="region of interest" description="Disordered" evidence="1">
    <location>
        <begin position="165"/>
        <end position="454"/>
    </location>
</feature>
<evidence type="ECO:0000256" key="1">
    <source>
        <dbReference type="SAM" id="MobiDB-lite"/>
    </source>
</evidence>
<feature type="compositionally biased region" description="Low complexity" evidence="1">
    <location>
        <begin position="315"/>
        <end position="328"/>
    </location>
</feature>
<feature type="compositionally biased region" description="Low complexity" evidence="1">
    <location>
        <begin position="345"/>
        <end position="360"/>
    </location>
</feature>
<dbReference type="EMBL" id="JAUSQU010000001">
    <property type="protein sequence ID" value="MDP9841354.1"/>
    <property type="molecule type" value="Genomic_DNA"/>
</dbReference>
<comment type="caution">
    <text evidence="2">The sequence shown here is derived from an EMBL/GenBank/DDBJ whole genome shotgun (WGS) entry which is preliminary data.</text>
</comment>
<proteinExistence type="predicted"/>
<evidence type="ECO:0000313" key="3">
    <source>
        <dbReference type="Proteomes" id="UP001225356"/>
    </source>
</evidence>
<accession>A0ABT9Q5F1</accession>
<reference evidence="2 3" key="1">
    <citation type="submission" date="2023-07" db="EMBL/GenBank/DDBJ databases">
        <title>Sequencing the genomes of 1000 actinobacteria strains.</title>
        <authorList>
            <person name="Klenk H.-P."/>
        </authorList>
    </citation>
    <scope>NUCLEOTIDE SEQUENCE [LARGE SCALE GENOMIC DNA]</scope>
    <source>
        <strain evidence="2 3">DSM 46740</strain>
    </source>
</reference>
<name>A0ABT9Q5F1_9ACTN</name>
<feature type="compositionally biased region" description="Basic and acidic residues" evidence="1">
    <location>
        <begin position="406"/>
        <end position="454"/>
    </location>
</feature>
<protein>
    <submittedName>
        <fullName evidence="2">Uncharacterized protein</fullName>
    </submittedName>
</protein>
<dbReference type="RefSeq" id="WP_307554608.1">
    <property type="nucleotide sequence ID" value="NZ_JAUSQU010000001.1"/>
</dbReference>
<organism evidence="2 3">
    <name type="scientific">Streptosporangium lutulentum</name>
    <dbReference type="NCBI Taxonomy" id="1461250"/>
    <lineage>
        <taxon>Bacteria</taxon>
        <taxon>Bacillati</taxon>
        <taxon>Actinomycetota</taxon>
        <taxon>Actinomycetes</taxon>
        <taxon>Streptosporangiales</taxon>
        <taxon>Streptosporangiaceae</taxon>
        <taxon>Streptosporangium</taxon>
    </lineage>
</organism>
<sequence length="454" mass="49719">MSEVVPLPSFGEVFFDERGQERVLRVTWHEGTLVLSLWRGEMCTASFRMPMNDVGRLVDTLDDGFVEAGGQYPDETGEPAHLVEHQVHGEFPATGQYARPHSEDYAQPQPYADPAGHAAPPIEEPRQVAALGPNDVLVARGAAPQPQDRMAAYGQGDAVPRENMIVGDSLPYGQPQPVGLPGSGEPLYQLPGDRYPASPPADSYGAPQGHPDPYGAPQGQPDSYGVQGQPDSYGVQGQPDSYGVQGRPDPYGAPGGHPDPYGASPPVDPFAAPAGRQADPFVSHGDQFPAPGHQPRADSYAPQGQQHSTDPFGFAAQQQQQSAYPAQADPYGYPAPAQPDLYSFGAQQPGPQQSPQAGHPADLRDLYGSPPAYQQDVDPSDPLGLRGQQPEQLAPRPYVQESSHSTGERLRPEQRYDEQRYDERRHDEQGYDERRDGRRRDERRRDERDERRDW</sequence>